<dbReference type="PANTHER" id="PTHR46797:SF1">
    <property type="entry name" value="METHYLPHOSPHONATE SYNTHASE"/>
    <property type="match status" value="1"/>
</dbReference>
<dbReference type="STRING" id="1117379.BABA_11061"/>
<evidence type="ECO:0000256" key="1">
    <source>
        <dbReference type="ARBA" id="ARBA00023125"/>
    </source>
</evidence>
<dbReference type="GO" id="GO:0003677">
    <property type="term" value="F:DNA binding"/>
    <property type="evidence" value="ECO:0007669"/>
    <property type="project" value="UniProtKB-KW"/>
</dbReference>
<sequence length="112" mass="12653">MLGTQIQNLRRGKRLTLTQLAEKTGISKSYLSHIERDIQKNPSIDILMKLSLALDVNIQTLIKSNNSSINLEESSDIKGWCQLIENALESGIVDDTFWLQILQAIRNSKTVK</sequence>
<dbReference type="RefSeq" id="WP_007085229.1">
    <property type="nucleotide sequence ID" value="NZ_AJLS01000058.1"/>
</dbReference>
<evidence type="ECO:0000313" key="3">
    <source>
        <dbReference type="EMBL" id="EKN69249.1"/>
    </source>
</evidence>
<protein>
    <submittedName>
        <fullName evidence="3">Transcriptional regulator SinR</fullName>
    </submittedName>
</protein>
<dbReference type="SUPFAM" id="SSF47413">
    <property type="entry name" value="lambda repressor-like DNA-binding domains"/>
    <property type="match status" value="1"/>
</dbReference>
<dbReference type="GO" id="GO:0003700">
    <property type="term" value="F:DNA-binding transcription factor activity"/>
    <property type="evidence" value="ECO:0007669"/>
    <property type="project" value="TreeGrafter"/>
</dbReference>
<feature type="domain" description="HTH cro/C1-type" evidence="2">
    <location>
        <begin position="6"/>
        <end position="61"/>
    </location>
</feature>
<dbReference type="EMBL" id="AJLS01000058">
    <property type="protein sequence ID" value="EKN69249.1"/>
    <property type="molecule type" value="Genomic_DNA"/>
</dbReference>
<keyword evidence="1" id="KW-0238">DNA-binding</keyword>
<dbReference type="Proteomes" id="UP000006316">
    <property type="component" value="Unassembled WGS sequence"/>
</dbReference>
<dbReference type="PROSITE" id="PS50943">
    <property type="entry name" value="HTH_CROC1"/>
    <property type="match status" value="1"/>
</dbReference>
<proteinExistence type="predicted"/>
<dbReference type="OrthoDB" id="1859224at2"/>
<evidence type="ECO:0000259" key="2">
    <source>
        <dbReference type="PROSITE" id="PS50943"/>
    </source>
</evidence>
<dbReference type="Gene3D" id="1.10.260.40">
    <property type="entry name" value="lambda repressor-like DNA-binding domains"/>
    <property type="match status" value="1"/>
</dbReference>
<gene>
    <name evidence="3" type="ORF">BABA_11061</name>
</gene>
<dbReference type="Pfam" id="PF01381">
    <property type="entry name" value="HTH_3"/>
    <property type="match status" value="1"/>
</dbReference>
<dbReference type="InterPro" id="IPR010982">
    <property type="entry name" value="Lambda_DNA-bd_dom_sf"/>
</dbReference>
<evidence type="ECO:0000313" key="4">
    <source>
        <dbReference type="Proteomes" id="UP000006316"/>
    </source>
</evidence>
<dbReference type="CDD" id="cd00093">
    <property type="entry name" value="HTH_XRE"/>
    <property type="match status" value="1"/>
</dbReference>
<name>K6DLQ5_9BACI</name>
<accession>K6DLQ5</accession>
<keyword evidence="4" id="KW-1185">Reference proteome</keyword>
<dbReference type="InterPro" id="IPR001387">
    <property type="entry name" value="Cro/C1-type_HTH"/>
</dbReference>
<comment type="caution">
    <text evidence="3">The sequence shown here is derived from an EMBL/GenBank/DDBJ whole genome shotgun (WGS) entry which is preliminary data.</text>
</comment>
<dbReference type="SMART" id="SM00530">
    <property type="entry name" value="HTH_XRE"/>
    <property type="match status" value="1"/>
</dbReference>
<dbReference type="AlphaFoldDB" id="K6DLQ5"/>
<dbReference type="PATRIC" id="fig|1117379.3.peg.2308"/>
<dbReference type="PANTHER" id="PTHR46797">
    <property type="entry name" value="HTH-TYPE TRANSCRIPTIONAL REGULATOR"/>
    <property type="match status" value="1"/>
</dbReference>
<organism evidence="3 4">
    <name type="scientific">Neobacillus bataviensis LMG 21833</name>
    <dbReference type="NCBI Taxonomy" id="1117379"/>
    <lineage>
        <taxon>Bacteria</taxon>
        <taxon>Bacillati</taxon>
        <taxon>Bacillota</taxon>
        <taxon>Bacilli</taxon>
        <taxon>Bacillales</taxon>
        <taxon>Bacillaceae</taxon>
        <taxon>Neobacillus</taxon>
    </lineage>
</organism>
<dbReference type="InterPro" id="IPR050807">
    <property type="entry name" value="TransReg_Diox_bact_type"/>
</dbReference>
<dbReference type="GO" id="GO:0005829">
    <property type="term" value="C:cytosol"/>
    <property type="evidence" value="ECO:0007669"/>
    <property type="project" value="TreeGrafter"/>
</dbReference>
<dbReference type="eggNOG" id="COG1396">
    <property type="taxonomic scope" value="Bacteria"/>
</dbReference>
<reference evidence="3 4" key="1">
    <citation type="journal article" date="2012" name="Front. Microbiol.">
        <title>Redundancy and modularity in membrane-associated dissimilatory nitrate reduction in Bacillus.</title>
        <authorList>
            <person name="Heylen K."/>
            <person name="Keltjens J."/>
        </authorList>
    </citation>
    <scope>NUCLEOTIDE SEQUENCE [LARGE SCALE GENOMIC DNA]</scope>
    <source>
        <strain evidence="4">LMG 21833T</strain>
    </source>
</reference>